<keyword evidence="3" id="KW-1185">Reference proteome</keyword>
<dbReference type="EMBL" id="CP036426">
    <property type="protein sequence ID" value="QDV38896.1"/>
    <property type="molecule type" value="Genomic_DNA"/>
</dbReference>
<name>A0A518HDW3_9BACT</name>
<accession>A0A518HDW3</accession>
<organism evidence="2 3">
    <name type="scientific">Tautonia plasticadhaerens</name>
    <dbReference type="NCBI Taxonomy" id="2527974"/>
    <lineage>
        <taxon>Bacteria</taxon>
        <taxon>Pseudomonadati</taxon>
        <taxon>Planctomycetota</taxon>
        <taxon>Planctomycetia</taxon>
        <taxon>Isosphaerales</taxon>
        <taxon>Isosphaeraceae</taxon>
        <taxon>Tautonia</taxon>
    </lineage>
</organism>
<dbReference type="Proteomes" id="UP000317835">
    <property type="component" value="Chromosome"/>
</dbReference>
<sequence length="97" mass="9682">MARATSPVAPERLAEEKSRSRGVIMSRCEMFVAVILGAALGSAGCSDQGGVINETVRPPDDPDAASEGLAAPISPAADAPPAGPQSIKNQVGGGTPQ</sequence>
<evidence type="ECO:0008006" key="4">
    <source>
        <dbReference type="Google" id="ProtNLM"/>
    </source>
</evidence>
<dbReference type="KEGG" id="tpla:ElP_68560"/>
<dbReference type="AlphaFoldDB" id="A0A518HDW3"/>
<reference evidence="2 3" key="1">
    <citation type="submission" date="2019-02" db="EMBL/GenBank/DDBJ databases">
        <title>Deep-cultivation of Planctomycetes and their phenomic and genomic characterization uncovers novel biology.</title>
        <authorList>
            <person name="Wiegand S."/>
            <person name="Jogler M."/>
            <person name="Boedeker C."/>
            <person name="Pinto D."/>
            <person name="Vollmers J."/>
            <person name="Rivas-Marin E."/>
            <person name="Kohn T."/>
            <person name="Peeters S.H."/>
            <person name="Heuer A."/>
            <person name="Rast P."/>
            <person name="Oberbeckmann S."/>
            <person name="Bunk B."/>
            <person name="Jeske O."/>
            <person name="Meyerdierks A."/>
            <person name="Storesund J.E."/>
            <person name="Kallscheuer N."/>
            <person name="Luecker S."/>
            <person name="Lage O.M."/>
            <person name="Pohl T."/>
            <person name="Merkel B.J."/>
            <person name="Hornburger P."/>
            <person name="Mueller R.-W."/>
            <person name="Bruemmer F."/>
            <person name="Labrenz M."/>
            <person name="Spormann A.M."/>
            <person name="Op den Camp H."/>
            <person name="Overmann J."/>
            <person name="Amann R."/>
            <person name="Jetten M.S.M."/>
            <person name="Mascher T."/>
            <person name="Medema M.H."/>
            <person name="Devos D.P."/>
            <person name="Kaster A.-K."/>
            <person name="Ovreas L."/>
            <person name="Rohde M."/>
            <person name="Galperin M.Y."/>
            <person name="Jogler C."/>
        </authorList>
    </citation>
    <scope>NUCLEOTIDE SEQUENCE [LARGE SCALE GENOMIC DNA]</scope>
    <source>
        <strain evidence="2 3">ElP</strain>
    </source>
</reference>
<feature type="region of interest" description="Disordered" evidence="1">
    <location>
        <begin position="1"/>
        <end position="20"/>
    </location>
</feature>
<evidence type="ECO:0000313" key="3">
    <source>
        <dbReference type="Proteomes" id="UP000317835"/>
    </source>
</evidence>
<evidence type="ECO:0000256" key="1">
    <source>
        <dbReference type="SAM" id="MobiDB-lite"/>
    </source>
</evidence>
<evidence type="ECO:0000313" key="2">
    <source>
        <dbReference type="EMBL" id="QDV38896.1"/>
    </source>
</evidence>
<feature type="region of interest" description="Disordered" evidence="1">
    <location>
        <begin position="47"/>
        <end position="97"/>
    </location>
</feature>
<gene>
    <name evidence="2" type="ORF">ElP_68560</name>
</gene>
<protein>
    <recommendedName>
        <fullName evidence="4">Lipoprotein</fullName>
    </recommendedName>
</protein>
<feature type="compositionally biased region" description="Low complexity" evidence="1">
    <location>
        <begin position="70"/>
        <end position="80"/>
    </location>
</feature>
<proteinExistence type="predicted"/>